<dbReference type="NCBIfam" id="TIGR00165">
    <property type="entry name" value="S18"/>
    <property type="match status" value="1"/>
</dbReference>
<protein>
    <recommendedName>
        <fullName evidence="4">Small ribosomal subunit protein bS18</fullName>
    </recommendedName>
</protein>
<evidence type="ECO:0000313" key="6">
    <source>
        <dbReference type="EMBL" id="OHA00802.1"/>
    </source>
</evidence>
<dbReference type="PANTHER" id="PTHR13479">
    <property type="entry name" value="30S RIBOSOMAL PROTEIN S18"/>
    <property type="match status" value="1"/>
</dbReference>
<dbReference type="STRING" id="1802270.A3C07_02035"/>
<evidence type="ECO:0000256" key="4">
    <source>
        <dbReference type="HAMAP-Rule" id="MF_00270"/>
    </source>
</evidence>
<dbReference type="GO" id="GO:0070181">
    <property type="term" value="F:small ribosomal subunit rRNA binding"/>
    <property type="evidence" value="ECO:0007669"/>
    <property type="project" value="TreeGrafter"/>
</dbReference>
<keyword evidence="4" id="KW-0694">RNA-binding</keyword>
<evidence type="ECO:0000256" key="3">
    <source>
        <dbReference type="ARBA" id="ARBA00023274"/>
    </source>
</evidence>
<dbReference type="InterPro" id="IPR001648">
    <property type="entry name" value="Ribosomal_bS18"/>
</dbReference>
<keyword evidence="4" id="KW-0699">rRNA-binding</keyword>
<evidence type="ECO:0000256" key="5">
    <source>
        <dbReference type="RuleBase" id="RU003910"/>
    </source>
</evidence>
<dbReference type="Proteomes" id="UP000179023">
    <property type="component" value="Unassembled WGS sequence"/>
</dbReference>
<comment type="similarity">
    <text evidence="1 4 5">Belongs to the bacterial ribosomal protein bS18 family.</text>
</comment>
<dbReference type="Pfam" id="PF01084">
    <property type="entry name" value="Ribosomal_S18"/>
    <property type="match status" value="1"/>
</dbReference>
<dbReference type="GO" id="GO:0022627">
    <property type="term" value="C:cytosolic small ribosomal subunit"/>
    <property type="evidence" value="ECO:0007669"/>
    <property type="project" value="TreeGrafter"/>
</dbReference>
<sequence length="76" mass="8942">MNSKISTNMEQKRCFFCTNTRAVMDYKDAETLRRFMSAAAKIYPRRKSGLCAYHQRRLAEAIKQARYLALVPYTTR</sequence>
<dbReference type="InterPro" id="IPR036870">
    <property type="entry name" value="Ribosomal_bS18_sf"/>
</dbReference>
<evidence type="ECO:0000313" key="7">
    <source>
        <dbReference type="Proteomes" id="UP000179023"/>
    </source>
</evidence>
<evidence type="ECO:0000256" key="1">
    <source>
        <dbReference type="ARBA" id="ARBA00005589"/>
    </source>
</evidence>
<gene>
    <name evidence="4" type="primary">rpsR</name>
    <name evidence="6" type="ORF">A3C07_02035</name>
</gene>
<dbReference type="GO" id="GO:0006412">
    <property type="term" value="P:translation"/>
    <property type="evidence" value="ECO:0007669"/>
    <property type="project" value="UniProtKB-UniRule"/>
</dbReference>
<proteinExistence type="inferred from homology"/>
<dbReference type="PANTHER" id="PTHR13479:SF40">
    <property type="entry name" value="SMALL RIBOSOMAL SUBUNIT PROTEIN BS18M"/>
    <property type="match status" value="1"/>
</dbReference>
<comment type="subunit">
    <text evidence="4">Part of the 30S ribosomal subunit. Forms a tight heterodimer with protein bS6.</text>
</comment>
<dbReference type="SUPFAM" id="SSF46911">
    <property type="entry name" value="Ribosomal protein S18"/>
    <property type="match status" value="1"/>
</dbReference>
<accession>A0A1G2KQB5</accession>
<evidence type="ECO:0000256" key="2">
    <source>
        <dbReference type="ARBA" id="ARBA00022980"/>
    </source>
</evidence>
<dbReference type="AlphaFoldDB" id="A0A1G2KQB5"/>
<comment type="caution">
    <text evidence="6">The sequence shown here is derived from an EMBL/GenBank/DDBJ whole genome shotgun (WGS) entry which is preliminary data.</text>
</comment>
<reference evidence="6 7" key="1">
    <citation type="journal article" date="2016" name="Nat. Commun.">
        <title>Thousands of microbial genomes shed light on interconnected biogeochemical processes in an aquifer system.</title>
        <authorList>
            <person name="Anantharaman K."/>
            <person name="Brown C.T."/>
            <person name="Hug L.A."/>
            <person name="Sharon I."/>
            <person name="Castelle C.J."/>
            <person name="Probst A.J."/>
            <person name="Thomas B.C."/>
            <person name="Singh A."/>
            <person name="Wilkins M.J."/>
            <person name="Karaoz U."/>
            <person name="Brodie E.L."/>
            <person name="Williams K.H."/>
            <person name="Hubbard S.S."/>
            <person name="Banfield J.F."/>
        </authorList>
    </citation>
    <scope>NUCLEOTIDE SEQUENCE [LARGE SCALE GENOMIC DNA]</scope>
</reference>
<organism evidence="6 7">
    <name type="scientific">Candidatus Sungbacteria bacterium RIFCSPHIGHO2_02_FULL_47_11</name>
    <dbReference type="NCBI Taxonomy" id="1802270"/>
    <lineage>
        <taxon>Bacteria</taxon>
        <taxon>Candidatus Sungiibacteriota</taxon>
    </lineage>
</organism>
<dbReference type="PRINTS" id="PR00974">
    <property type="entry name" value="RIBOSOMALS18"/>
</dbReference>
<dbReference type="Gene3D" id="4.10.640.10">
    <property type="entry name" value="Ribosomal protein S18"/>
    <property type="match status" value="1"/>
</dbReference>
<keyword evidence="2 4" id="KW-0689">Ribosomal protein</keyword>
<name>A0A1G2KQB5_9BACT</name>
<keyword evidence="3 4" id="KW-0687">Ribonucleoprotein</keyword>
<comment type="function">
    <text evidence="4">Binds as a heterodimer with protein bS6 to the central domain of the 16S rRNA, where it helps stabilize the platform of the 30S subunit.</text>
</comment>
<dbReference type="EMBL" id="MHQI01000006">
    <property type="protein sequence ID" value="OHA00802.1"/>
    <property type="molecule type" value="Genomic_DNA"/>
</dbReference>
<dbReference type="GO" id="GO:0003735">
    <property type="term" value="F:structural constituent of ribosome"/>
    <property type="evidence" value="ECO:0007669"/>
    <property type="project" value="InterPro"/>
</dbReference>
<dbReference type="HAMAP" id="MF_00270">
    <property type="entry name" value="Ribosomal_bS18"/>
    <property type="match status" value="1"/>
</dbReference>